<organism evidence="7 8">
    <name type="scientific">Anaerocolumna sedimenticola</name>
    <dbReference type="NCBI Taxonomy" id="2696063"/>
    <lineage>
        <taxon>Bacteria</taxon>
        <taxon>Bacillati</taxon>
        <taxon>Bacillota</taxon>
        <taxon>Clostridia</taxon>
        <taxon>Lachnospirales</taxon>
        <taxon>Lachnospiraceae</taxon>
        <taxon>Anaerocolumna</taxon>
    </lineage>
</organism>
<evidence type="ECO:0000256" key="1">
    <source>
        <dbReference type="ARBA" id="ARBA00001541"/>
    </source>
</evidence>
<accession>A0A6P1TNE8</accession>
<comment type="catalytic activity">
    <reaction evidence="1">
        <text>L-glutamyl-[protein] + S-adenosyl-L-methionine = [protein]-L-glutamate 5-O-methyl ester + S-adenosyl-L-homocysteine</text>
        <dbReference type="Rhea" id="RHEA:24452"/>
        <dbReference type="Rhea" id="RHEA-COMP:10208"/>
        <dbReference type="Rhea" id="RHEA-COMP:10311"/>
        <dbReference type="ChEBI" id="CHEBI:29973"/>
        <dbReference type="ChEBI" id="CHEBI:57856"/>
        <dbReference type="ChEBI" id="CHEBI:59789"/>
        <dbReference type="ChEBI" id="CHEBI:82795"/>
        <dbReference type="EC" id="2.1.1.80"/>
    </reaction>
</comment>
<protein>
    <recommendedName>
        <fullName evidence="2">protein-glutamate O-methyltransferase</fullName>
        <ecNumber evidence="2">2.1.1.80</ecNumber>
    </recommendedName>
</protein>
<dbReference type="Gene3D" id="1.10.155.10">
    <property type="entry name" value="Chemotaxis receptor methyltransferase CheR, N-terminal domain"/>
    <property type="match status" value="1"/>
</dbReference>
<dbReference type="Proteomes" id="UP000464314">
    <property type="component" value="Chromosome"/>
</dbReference>
<name>A0A6P1TNE8_9FIRM</name>
<evidence type="ECO:0000256" key="3">
    <source>
        <dbReference type="ARBA" id="ARBA00022603"/>
    </source>
</evidence>
<dbReference type="InterPro" id="IPR022642">
    <property type="entry name" value="CheR_C"/>
</dbReference>
<dbReference type="SUPFAM" id="SSF53335">
    <property type="entry name" value="S-adenosyl-L-methionine-dependent methyltransferases"/>
    <property type="match status" value="1"/>
</dbReference>
<dbReference type="SUPFAM" id="SSF47757">
    <property type="entry name" value="Chemotaxis receptor methyltransferase CheR, N-terminal domain"/>
    <property type="match status" value="1"/>
</dbReference>
<dbReference type="Pfam" id="PF01739">
    <property type="entry name" value="CheR"/>
    <property type="match status" value="1"/>
</dbReference>
<feature type="domain" description="CheR-type methyltransferase" evidence="6">
    <location>
        <begin position="1"/>
        <end position="271"/>
    </location>
</feature>
<evidence type="ECO:0000259" key="6">
    <source>
        <dbReference type="PROSITE" id="PS50123"/>
    </source>
</evidence>
<dbReference type="KEGG" id="anr:Ana3638_19840"/>
<dbReference type="PRINTS" id="PR00996">
    <property type="entry name" value="CHERMTFRASE"/>
</dbReference>
<dbReference type="SMART" id="SM00138">
    <property type="entry name" value="MeTrc"/>
    <property type="match status" value="1"/>
</dbReference>
<dbReference type="EC" id="2.1.1.80" evidence="2"/>
<evidence type="ECO:0000256" key="4">
    <source>
        <dbReference type="ARBA" id="ARBA00022679"/>
    </source>
</evidence>
<gene>
    <name evidence="7" type="ORF">Ana3638_19840</name>
</gene>
<dbReference type="InterPro" id="IPR022641">
    <property type="entry name" value="CheR_N"/>
</dbReference>
<dbReference type="RefSeq" id="WP_161839571.1">
    <property type="nucleotide sequence ID" value="NZ_CP048000.1"/>
</dbReference>
<proteinExistence type="predicted"/>
<dbReference type="PROSITE" id="PS50123">
    <property type="entry name" value="CHER"/>
    <property type="match status" value="1"/>
</dbReference>
<sequence length="271" mass="32435">MITITEKEFNQLATYIKSYYGIYLKPEKQALVMGRLQHVLMEKNFRNFTDYYDYLVSDKTGNAASILINKITTNHTFFMREAEHFDYFKDKVLPYLKNTVTDKDLRIWSAGCSSGEEPYTLAMIMDEYFGWEKHLWDSKVLATDISGSVLEKAVTGIYKSEDISALPPEWKHYYLKRQDEEHYIFQDKIKNEVIFRQFNLINRSFPFKKKFHVIFCRNVMIYFDSKTKQELVQKFYDYLEYGGYLFIGHSESLNHDDTRFKYLMPAVYRKE</sequence>
<dbReference type="PANTHER" id="PTHR24422">
    <property type="entry name" value="CHEMOTAXIS PROTEIN METHYLTRANSFERASE"/>
    <property type="match status" value="1"/>
</dbReference>
<dbReference type="InterPro" id="IPR026024">
    <property type="entry name" value="Chemotaxis_MeTrfase_CheR"/>
</dbReference>
<dbReference type="GO" id="GO:0008983">
    <property type="term" value="F:protein-glutamate O-methyltransferase activity"/>
    <property type="evidence" value="ECO:0007669"/>
    <property type="project" value="UniProtKB-EC"/>
</dbReference>
<keyword evidence="3" id="KW-0489">Methyltransferase</keyword>
<dbReference type="AlphaFoldDB" id="A0A6P1TNE8"/>
<dbReference type="Gene3D" id="3.40.50.150">
    <property type="entry name" value="Vaccinia Virus protein VP39"/>
    <property type="match status" value="1"/>
</dbReference>
<dbReference type="PIRSF" id="PIRSF000410">
    <property type="entry name" value="CheR"/>
    <property type="match status" value="1"/>
</dbReference>
<keyword evidence="4" id="KW-0808">Transferase</keyword>
<dbReference type="Pfam" id="PF03705">
    <property type="entry name" value="CheR_N"/>
    <property type="match status" value="1"/>
</dbReference>
<evidence type="ECO:0000313" key="7">
    <source>
        <dbReference type="EMBL" id="QHQ62750.1"/>
    </source>
</evidence>
<reference evidence="7 8" key="1">
    <citation type="submission" date="2020-01" db="EMBL/GenBank/DDBJ databases">
        <title>Genome analysis of Anaerocolumna sp. CBA3638.</title>
        <authorList>
            <person name="Kim J."/>
            <person name="Roh S.W."/>
        </authorList>
    </citation>
    <scope>NUCLEOTIDE SEQUENCE [LARGE SCALE GENOMIC DNA]</scope>
    <source>
        <strain evidence="7 8">CBA3638</strain>
    </source>
</reference>
<keyword evidence="8" id="KW-1185">Reference proteome</keyword>
<evidence type="ECO:0000313" key="8">
    <source>
        <dbReference type="Proteomes" id="UP000464314"/>
    </source>
</evidence>
<evidence type="ECO:0000256" key="2">
    <source>
        <dbReference type="ARBA" id="ARBA00012534"/>
    </source>
</evidence>
<dbReference type="EMBL" id="CP048000">
    <property type="protein sequence ID" value="QHQ62750.1"/>
    <property type="molecule type" value="Genomic_DNA"/>
</dbReference>
<dbReference type="InterPro" id="IPR000780">
    <property type="entry name" value="CheR_MeTrfase"/>
</dbReference>
<dbReference type="PANTHER" id="PTHR24422:SF10">
    <property type="entry name" value="CHEMOTAXIS PROTEIN METHYLTRANSFERASE 2"/>
    <property type="match status" value="1"/>
</dbReference>
<dbReference type="InterPro" id="IPR029063">
    <property type="entry name" value="SAM-dependent_MTases_sf"/>
</dbReference>
<dbReference type="InterPro" id="IPR050903">
    <property type="entry name" value="Bact_Chemotaxis_MeTrfase"/>
</dbReference>
<dbReference type="InterPro" id="IPR036804">
    <property type="entry name" value="CheR_N_sf"/>
</dbReference>
<dbReference type="GO" id="GO:0032259">
    <property type="term" value="P:methylation"/>
    <property type="evidence" value="ECO:0007669"/>
    <property type="project" value="UniProtKB-KW"/>
</dbReference>
<evidence type="ECO:0000256" key="5">
    <source>
        <dbReference type="ARBA" id="ARBA00022691"/>
    </source>
</evidence>
<keyword evidence="5" id="KW-0949">S-adenosyl-L-methionine</keyword>